<evidence type="ECO:0000256" key="5">
    <source>
        <dbReference type="SAM" id="Phobius"/>
    </source>
</evidence>
<organism evidence="7 8">
    <name type="scientific">Candidatus Viadribacter manganicus</name>
    <dbReference type="NCBI Taxonomy" id="1759059"/>
    <lineage>
        <taxon>Bacteria</taxon>
        <taxon>Pseudomonadati</taxon>
        <taxon>Pseudomonadota</taxon>
        <taxon>Alphaproteobacteria</taxon>
        <taxon>Hyphomonadales</taxon>
        <taxon>Hyphomonadaceae</taxon>
        <taxon>Candidatus Viadribacter</taxon>
    </lineage>
</organism>
<feature type="domain" description="Yip1" evidence="6">
    <location>
        <begin position="20"/>
        <end position="187"/>
    </location>
</feature>
<evidence type="ECO:0000313" key="8">
    <source>
        <dbReference type="Proteomes" id="UP000092498"/>
    </source>
</evidence>
<sequence>MTTDALYTGERSGLMARARDILIRPVSEWRRIAGEEPLPLIGSYVLPLAVIGAVAGFVASVLYAGVFEINAALVWKAVSAALYVVFAVLCVRIAGWAINMVAPRFGAEANSGRAGQLAAYASTPILVAGLAAIAPPITGVVVGAGVIYAFVLLALGVQPVMPVSDPENNVPRFTLSIVGVAIVVVAAFATFVGPLINTGRDALSDAIETVAPPPPPPALPITSAAEDAISRLSQANATMLLIDAARLEEQFPDTLPSGFARQSVTYAQRGGVSRADAVYRTEGAALLLAIIQFSNDVDPAAFATLLAIKPDGPNEGGYARTQSIDGRFYAEEVGAQSARYVVIGRGVVMIAEGRVTMDQARAAIETIGLPRLETMYGR</sequence>
<keyword evidence="8" id="KW-1185">Reference proteome</keyword>
<name>A0A1B1AFD4_9PROT</name>
<keyword evidence="2 5" id="KW-0812">Transmembrane</keyword>
<dbReference type="RefSeq" id="WP_066768248.1">
    <property type="nucleotide sequence ID" value="NZ_CP013244.1"/>
</dbReference>
<dbReference type="OrthoDB" id="7423401at2"/>
<evidence type="ECO:0000256" key="1">
    <source>
        <dbReference type="ARBA" id="ARBA00004141"/>
    </source>
</evidence>
<dbReference type="Pfam" id="PF04893">
    <property type="entry name" value="Yip1"/>
    <property type="match status" value="1"/>
</dbReference>
<reference evidence="7 8" key="1">
    <citation type="submission" date="2015-11" db="EMBL/GenBank/DDBJ databases">
        <title>Whole-Genome Sequence of Candidatus Oderbacter manganicum from the National Park Lower Oder Valley, Germany.</title>
        <authorList>
            <person name="Braun B."/>
            <person name="Liere K."/>
            <person name="Szewzyk U."/>
        </authorList>
    </citation>
    <scope>NUCLEOTIDE SEQUENCE [LARGE SCALE GENOMIC DNA]</scope>
    <source>
        <strain evidence="7 8">OTSz_A_272</strain>
    </source>
</reference>
<keyword evidence="4 5" id="KW-0472">Membrane</keyword>
<dbReference type="GO" id="GO:0016020">
    <property type="term" value="C:membrane"/>
    <property type="evidence" value="ECO:0007669"/>
    <property type="project" value="UniProtKB-SubCell"/>
</dbReference>
<dbReference type="AlphaFoldDB" id="A0A1B1AFD4"/>
<dbReference type="EMBL" id="CP013244">
    <property type="protein sequence ID" value="ANP45245.1"/>
    <property type="molecule type" value="Genomic_DNA"/>
</dbReference>
<evidence type="ECO:0000256" key="3">
    <source>
        <dbReference type="ARBA" id="ARBA00022989"/>
    </source>
</evidence>
<accession>A0A1B1AFD4</accession>
<proteinExistence type="predicted"/>
<evidence type="ECO:0000256" key="2">
    <source>
        <dbReference type="ARBA" id="ARBA00022692"/>
    </source>
</evidence>
<feature type="transmembrane region" description="Helical" evidence="5">
    <location>
        <begin position="44"/>
        <end position="66"/>
    </location>
</feature>
<comment type="subcellular location">
    <subcellularLocation>
        <location evidence="1">Membrane</location>
        <topology evidence="1">Multi-pass membrane protein</topology>
    </subcellularLocation>
</comment>
<dbReference type="Proteomes" id="UP000092498">
    <property type="component" value="Chromosome"/>
</dbReference>
<feature type="transmembrane region" description="Helical" evidence="5">
    <location>
        <begin position="173"/>
        <end position="196"/>
    </location>
</feature>
<protein>
    <recommendedName>
        <fullName evidence="6">Yip1 domain-containing protein</fullName>
    </recommendedName>
</protein>
<evidence type="ECO:0000259" key="6">
    <source>
        <dbReference type="Pfam" id="PF04893"/>
    </source>
</evidence>
<keyword evidence="3 5" id="KW-1133">Transmembrane helix</keyword>
<feature type="transmembrane region" description="Helical" evidence="5">
    <location>
        <begin position="73"/>
        <end position="97"/>
    </location>
</feature>
<evidence type="ECO:0000313" key="7">
    <source>
        <dbReference type="EMBL" id="ANP45245.1"/>
    </source>
</evidence>
<dbReference type="InParanoid" id="A0A1B1AFD4"/>
<dbReference type="STRING" id="1759059.ATE48_04580"/>
<feature type="transmembrane region" description="Helical" evidence="5">
    <location>
        <begin position="141"/>
        <end position="161"/>
    </location>
</feature>
<dbReference type="KEGG" id="cbot:ATE48_04580"/>
<dbReference type="InterPro" id="IPR006977">
    <property type="entry name" value="Yip1_dom"/>
</dbReference>
<feature type="transmembrane region" description="Helical" evidence="5">
    <location>
        <begin position="117"/>
        <end position="134"/>
    </location>
</feature>
<gene>
    <name evidence="7" type="ORF">ATE48_04580</name>
</gene>
<evidence type="ECO:0000256" key="4">
    <source>
        <dbReference type="ARBA" id="ARBA00023136"/>
    </source>
</evidence>